<organism evidence="9 10">
    <name type="scientific">Ceratodon purpureus</name>
    <name type="common">Fire moss</name>
    <name type="synonym">Dicranum purpureum</name>
    <dbReference type="NCBI Taxonomy" id="3225"/>
    <lineage>
        <taxon>Eukaryota</taxon>
        <taxon>Viridiplantae</taxon>
        <taxon>Streptophyta</taxon>
        <taxon>Embryophyta</taxon>
        <taxon>Bryophyta</taxon>
        <taxon>Bryophytina</taxon>
        <taxon>Bryopsida</taxon>
        <taxon>Dicranidae</taxon>
        <taxon>Pseudoditrichales</taxon>
        <taxon>Ditrichaceae</taxon>
        <taxon>Ceratodon</taxon>
    </lineage>
</organism>
<dbReference type="OrthoDB" id="1916310at2759"/>
<evidence type="ECO:0000256" key="5">
    <source>
        <dbReference type="ARBA" id="ARBA00022792"/>
    </source>
</evidence>
<dbReference type="Pfam" id="PF04418">
    <property type="entry name" value="DUF543"/>
    <property type="match status" value="1"/>
</dbReference>
<evidence type="ECO:0008006" key="11">
    <source>
        <dbReference type="Google" id="ProtNLM"/>
    </source>
</evidence>
<name>A0A8T0JBY4_CERPU</name>
<dbReference type="EMBL" id="CM026421">
    <property type="protein sequence ID" value="KAG0592975.1"/>
    <property type="molecule type" value="Genomic_DNA"/>
</dbReference>
<evidence type="ECO:0000256" key="2">
    <source>
        <dbReference type="ARBA" id="ARBA00004434"/>
    </source>
</evidence>
<evidence type="ECO:0000256" key="4">
    <source>
        <dbReference type="ARBA" id="ARBA00022692"/>
    </source>
</evidence>
<dbReference type="PANTHER" id="PTHR21304">
    <property type="entry name" value="MICOS COMPLEX SUBUNIT MIC10"/>
    <property type="match status" value="1"/>
</dbReference>
<accession>A0A8T0JBY4</accession>
<keyword evidence="6" id="KW-1133">Transmembrane helix</keyword>
<keyword evidence="8" id="KW-0472">Membrane</keyword>
<dbReference type="InterPro" id="IPR007512">
    <property type="entry name" value="Mic10"/>
</dbReference>
<evidence type="ECO:0000313" key="9">
    <source>
        <dbReference type="EMBL" id="KAG0592975.1"/>
    </source>
</evidence>
<keyword evidence="5" id="KW-0999">Mitochondrion inner membrane</keyword>
<proteinExistence type="inferred from homology"/>
<comment type="subcellular location">
    <subcellularLocation>
        <location evidence="2">Mitochondrion inner membrane</location>
        <topology evidence="2">Single-pass membrane protein</topology>
    </subcellularLocation>
</comment>
<evidence type="ECO:0000256" key="7">
    <source>
        <dbReference type="ARBA" id="ARBA00023128"/>
    </source>
</evidence>
<sequence>MPDECKAPTGPKSFKDISNDIAKKRAQPQSQIDEQYDLCIDLTLRRFVYGSLTGLATAILMFRGRTTRSSAIAFGAGVGLGSAYADCSHILGNRMIFPSFPKWPPR</sequence>
<dbReference type="PANTHER" id="PTHR21304:SF0">
    <property type="entry name" value="MICOS COMPLEX SUBUNIT MIC10"/>
    <property type="match status" value="1"/>
</dbReference>
<comment type="similarity">
    <text evidence="3">Belongs to the MICOS complex subunit Mic10 family.</text>
</comment>
<reference evidence="9" key="1">
    <citation type="submission" date="2020-06" db="EMBL/GenBank/DDBJ databases">
        <title>WGS assembly of Ceratodon purpureus strain R40.</title>
        <authorList>
            <person name="Carey S.B."/>
            <person name="Jenkins J."/>
            <person name="Shu S."/>
            <person name="Lovell J.T."/>
            <person name="Sreedasyam A."/>
            <person name="Maumus F."/>
            <person name="Tiley G.P."/>
            <person name="Fernandez-Pozo N."/>
            <person name="Barry K."/>
            <person name="Chen C."/>
            <person name="Wang M."/>
            <person name="Lipzen A."/>
            <person name="Daum C."/>
            <person name="Saski C.A."/>
            <person name="Payton A.C."/>
            <person name="Mcbreen J.C."/>
            <person name="Conrad R.E."/>
            <person name="Kollar L.M."/>
            <person name="Olsson S."/>
            <person name="Huttunen S."/>
            <person name="Landis J.B."/>
            <person name="Wickett N.J."/>
            <person name="Johnson M.G."/>
            <person name="Rensing S.A."/>
            <person name="Grimwood J."/>
            <person name="Schmutz J."/>
            <person name="Mcdaniel S.F."/>
        </authorList>
    </citation>
    <scope>NUCLEOTIDE SEQUENCE</scope>
    <source>
        <strain evidence="9">R40</strain>
    </source>
</reference>
<dbReference type="Proteomes" id="UP000822688">
    <property type="component" value="Chromosome 1"/>
</dbReference>
<dbReference type="GO" id="GO:0061617">
    <property type="term" value="C:MICOS complex"/>
    <property type="evidence" value="ECO:0007669"/>
    <property type="project" value="InterPro"/>
</dbReference>
<keyword evidence="4" id="KW-0812">Transmembrane</keyword>
<evidence type="ECO:0000256" key="1">
    <source>
        <dbReference type="ARBA" id="ARBA00002689"/>
    </source>
</evidence>
<keyword evidence="10" id="KW-1185">Reference proteome</keyword>
<comment type="caution">
    <text evidence="9">The sequence shown here is derived from an EMBL/GenBank/DDBJ whole genome shotgun (WGS) entry which is preliminary data.</text>
</comment>
<dbReference type="AlphaFoldDB" id="A0A8T0JBY4"/>
<comment type="function">
    <text evidence="1">Component of the MICOS complex, a large protein complex of the mitochondrial inner membrane that plays crucial roles in the maintenance of crista junctions, inner membrane architecture, and formation of contact sites to the outer membrane.</text>
</comment>
<evidence type="ECO:0000256" key="6">
    <source>
        <dbReference type="ARBA" id="ARBA00022989"/>
    </source>
</evidence>
<protein>
    <recommendedName>
        <fullName evidence="11">MICOS complex subunit MIC10</fullName>
    </recommendedName>
</protein>
<evidence type="ECO:0000256" key="8">
    <source>
        <dbReference type="ARBA" id="ARBA00023136"/>
    </source>
</evidence>
<evidence type="ECO:0000313" key="10">
    <source>
        <dbReference type="Proteomes" id="UP000822688"/>
    </source>
</evidence>
<gene>
    <name evidence="9" type="ORF">KC19_1G294600</name>
</gene>
<evidence type="ECO:0000256" key="3">
    <source>
        <dbReference type="ARBA" id="ARBA00006792"/>
    </source>
</evidence>
<keyword evidence="7" id="KW-0496">Mitochondrion</keyword>